<dbReference type="InterPro" id="IPR030616">
    <property type="entry name" value="Aur-like"/>
</dbReference>
<keyword evidence="4 11" id="KW-0418">Kinase</keyword>
<keyword evidence="1" id="KW-0723">Serine/threonine-protein kinase</keyword>
<feature type="cross-link" description="Glycyl lysine isopeptide (Lys-Gly) (interchain with G-Cter in SUMO2)" evidence="9">
    <location>
        <position position="98"/>
    </location>
</feature>
<dbReference type="InterPro" id="IPR000719">
    <property type="entry name" value="Prot_kinase_dom"/>
</dbReference>
<evidence type="ECO:0000256" key="4">
    <source>
        <dbReference type="ARBA" id="ARBA00022777"/>
    </source>
</evidence>
<keyword evidence="2" id="KW-0808">Transferase</keyword>
<evidence type="ECO:0000256" key="5">
    <source>
        <dbReference type="ARBA" id="ARBA00022840"/>
    </source>
</evidence>
<evidence type="ECO:0000259" key="10">
    <source>
        <dbReference type="PROSITE" id="PS50011"/>
    </source>
</evidence>
<comment type="catalytic activity">
    <reaction evidence="6">
        <text>L-threonyl-[protein] + ATP = O-phospho-L-threonyl-[protein] + ADP + H(+)</text>
        <dbReference type="Rhea" id="RHEA:46608"/>
        <dbReference type="Rhea" id="RHEA-COMP:11060"/>
        <dbReference type="Rhea" id="RHEA-COMP:11605"/>
        <dbReference type="ChEBI" id="CHEBI:15378"/>
        <dbReference type="ChEBI" id="CHEBI:30013"/>
        <dbReference type="ChEBI" id="CHEBI:30616"/>
        <dbReference type="ChEBI" id="CHEBI:61977"/>
        <dbReference type="ChEBI" id="CHEBI:456216"/>
        <dbReference type="EC" id="2.7.11.1"/>
    </reaction>
</comment>
<keyword evidence="5" id="KW-0067">ATP-binding</keyword>
<gene>
    <name evidence="11" type="ORF">FKW44_018623</name>
</gene>
<dbReference type="PROSITE" id="PS50011">
    <property type="entry name" value="PROTEIN_KINASE_DOM"/>
    <property type="match status" value="1"/>
</dbReference>
<dbReference type="PANTHER" id="PTHR24350">
    <property type="entry name" value="SERINE/THREONINE-PROTEIN KINASE IAL-RELATED"/>
    <property type="match status" value="1"/>
</dbReference>
<feature type="active site" description="Proton acceptor" evidence="8">
    <location>
        <position position="96"/>
    </location>
</feature>
<dbReference type="AlphaFoldDB" id="A0A7T8GUN6"/>
<dbReference type="GO" id="GO:0004674">
    <property type="term" value="F:protein serine/threonine kinase activity"/>
    <property type="evidence" value="ECO:0007669"/>
    <property type="project" value="UniProtKB-KW"/>
</dbReference>
<dbReference type="SMART" id="SM00220">
    <property type="entry name" value="S_TKc"/>
    <property type="match status" value="1"/>
</dbReference>
<sequence>MKRKKLRKIPHGEANVEREIKLLRGLRHRNVMRLIDVFYMRKKGRYMILEFCIAVLKDMLESSPTKKFPAYQAHEYFLQLAKGLEYLHSQRVVHKDIKPGNLLLNTLGVLK</sequence>
<dbReference type="OrthoDB" id="68483at2759"/>
<evidence type="ECO:0000256" key="1">
    <source>
        <dbReference type="ARBA" id="ARBA00022527"/>
    </source>
</evidence>
<keyword evidence="3" id="KW-0547">Nucleotide-binding</keyword>
<dbReference type="Pfam" id="PF00069">
    <property type="entry name" value="Pkinase"/>
    <property type="match status" value="1"/>
</dbReference>
<proteinExistence type="predicted"/>
<evidence type="ECO:0000256" key="2">
    <source>
        <dbReference type="ARBA" id="ARBA00022679"/>
    </source>
</evidence>
<dbReference type="PROSITE" id="PS00108">
    <property type="entry name" value="PROTEIN_KINASE_ST"/>
    <property type="match status" value="1"/>
</dbReference>
<evidence type="ECO:0000313" key="11">
    <source>
        <dbReference type="EMBL" id="QQP38128.1"/>
    </source>
</evidence>
<evidence type="ECO:0000256" key="8">
    <source>
        <dbReference type="PIRSR" id="PIRSR630616-1"/>
    </source>
</evidence>
<dbReference type="InterPro" id="IPR008271">
    <property type="entry name" value="Ser/Thr_kinase_AS"/>
</dbReference>
<dbReference type="Gene3D" id="1.10.510.10">
    <property type="entry name" value="Transferase(Phosphotransferase) domain 1"/>
    <property type="match status" value="1"/>
</dbReference>
<accession>A0A7T8GUN6</accession>
<name>A0A7T8GUN6_CALRO</name>
<evidence type="ECO:0000256" key="7">
    <source>
        <dbReference type="ARBA" id="ARBA00048679"/>
    </source>
</evidence>
<reference evidence="12" key="1">
    <citation type="submission" date="2021-01" db="EMBL/GenBank/DDBJ databases">
        <title>Caligus Genome Assembly.</title>
        <authorList>
            <person name="Gallardo-Escarate C."/>
        </authorList>
    </citation>
    <scope>NUCLEOTIDE SEQUENCE [LARGE SCALE GENOMIC DNA]</scope>
</reference>
<evidence type="ECO:0000256" key="6">
    <source>
        <dbReference type="ARBA" id="ARBA00047899"/>
    </source>
</evidence>
<organism evidence="11 12">
    <name type="scientific">Caligus rogercresseyi</name>
    <name type="common">Sea louse</name>
    <dbReference type="NCBI Taxonomy" id="217165"/>
    <lineage>
        <taxon>Eukaryota</taxon>
        <taxon>Metazoa</taxon>
        <taxon>Ecdysozoa</taxon>
        <taxon>Arthropoda</taxon>
        <taxon>Crustacea</taxon>
        <taxon>Multicrustacea</taxon>
        <taxon>Hexanauplia</taxon>
        <taxon>Copepoda</taxon>
        <taxon>Siphonostomatoida</taxon>
        <taxon>Caligidae</taxon>
        <taxon>Caligus</taxon>
    </lineage>
</organism>
<dbReference type="GO" id="GO:0005524">
    <property type="term" value="F:ATP binding"/>
    <property type="evidence" value="ECO:0007669"/>
    <property type="project" value="UniProtKB-KW"/>
</dbReference>
<evidence type="ECO:0000256" key="3">
    <source>
        <dbReference type="ARBA" id="ARBA00022741"/>
    </source>
</evidence>
<dbReference type="Gene3D" id="3.30.200.20">
    <property type="entry name" value="Phosphorylase Kinase, domain 1"/>
    <property type="match status" value="1"/>
</dbReference>
<comment type="catalytic activity">
    <reaction evidence="7">
        <text>L-seryl-[protein] + ATP = O-phospho-L-seryl-[protein] + ADP + H(+)</text>
        <dbReference type="Rhea" id="RHEA:17989"/>
        <dbReference type="Rhea" id="RHEA-COMP:9863"/>
        <dbReference type="Rhea" id="RHEA-COMP:11604"/>
        <dbReference type="ChEBI" id="CHEBI:15378"/>
        <dbReference type="ChEBI" id="CHEBI:29999"/>
        <dbReference type="ChEBI" id="CHEBI:30616"/>
        <dbReference type="ChEBI" id="CHEBI:83421"/>
        <dbReference type="ChEBI" id="CHEBI:456216"/>
        <dbReference type="EC" id="2.7.11.1"/>
    </reaction>
</comment>
<dbReference type="EMBL" id="CP045902">
    <property type="protein sequence ID" value="QQP38128.1"/>
    <property type="molecule type" value="Genomic_DNA"/>
</dbReference>
<feature type="domain" description="Protein kinase" evidence="10">
    <location>
        <begin position="1"/>
        <end position="111"/>
    </location>
</feature>
<keyword evidence="12" id="KW-1185">Reference proteome</keyword>
<protein>
    <submittedName>
        <fullName evidence="11">Serine/threonine kinase 11</fullName>
    </submittedName>
</protein>
<dbReference type="Proteomes" id="UP000595437">
    <property type="component" value="Chromosome 13"/>
</dbReference>
<dbReference type="InterPro" id="IPR011009">
    <property type="entry name" value="Kinase-like_dom_sf"/>
</dbReference>
<dbReference type="SUPFAM" id="SSF56112">
    <property type="entry name" value="Protein kinase-like (PK-like)"/>
    <property type="match status" value="1"/>
</dbReference>
<evidence type="ECO:0000313" key="12">
    <source>
        <dbReference type="Proteomes" id="UP000595437"/>
    </source>
</evidence>
<evidence type="ECO:0000256" key="9">
    <source>
        <dbReference type="PIRSR" id="PIRSR630616-3"/>
    </source>
</evidence>